<dbReference type="EMBL" id="UOFV01000076">
    <property type="protein sequence ID" value="VAW96005.1"/>
    <property type="molecule type" value="Genomic_DNA"/>
</dbReference>
<dbReference type="GO" id="GO:0071555">
    <property type="term" value="P:cell wall organization"/>
    <property type="evidence" value="ECO:0007669"/>
    <property type="project" value="UniProtKB-KW"/>
</dbReference>
<organism evidence="7">
    <name type="scientific">hydrothermal vent metagenome</name>
    <dbReference type="NCBI Taxonomy" id="652676"/>
    <lineage>
        <taxon>unclassified sequences</taxon>
        <taxon>metagenomes</taxon>
        <taxon>ecological metagenomes</taxon>
    </lineage>
</organism>
<dbReference type="UniPathway" id="UPA00219"/>
<dbReference type="GO" id="GO:0008360">
    <property type="term" value="P:regulation of cell shape"/>
    <property type="evidence" value="ECO:0007669"/>
    <property type="project" value="UniProtKB-KW"/>
</dbReference>
<comment type="pathway">
    <text evidence="1">Cell wall biogenesis; peptidoglycan biosynthesis.</text>
</comment>
<evidence type="ECO:0000256" key="4">
    <source>
        <dbReference type="ARBA" id="ARBA00022984"/>
    </source>
</evidence>
<name>A0A3B0ZR26_9ZZZZ</name>
<evidence type="ECO:0000313" key="7">
    <source>
        <dbReference type="EMBL" id="VAW96005.1"/>
    </source>
</evidence>
<keyword evidence="2" id="KW-0808">Transferase</keyword>
<dbReference type="InterPro" id="IPR005490">
    <property type="entry name" value="LD_TPept_cat_dom"/>
</dbReference>
<keyword evidence="5" id="KW-0961">Cell wall biogenesis/degradation</keyword>
<dbReference type="GO" id="GO:0016740">
    <property type="term" value="F:transferase activity"/>
    <property type="evidence" value="ECO:0007669"/>
    <property type="project" value="UniProtKB-KW"/>
</dbReference>
<keyword evidence="3" id="KW-0133">Cell shape</keyword>
<protein>
    <recommendedName>
        <fullName evidence="6">L,D-TPase catalytic domain-containing protein</fullName>
    </recommendedName>
</protein>
<evidence type="ECO:0000256" key="3">
    <source>
        <dbReference type="ARBA" id="ARBA00022960"/>
    </source>
</evidence>
<dbReference type="GO" id="GO:0009252">
    <property type="term" value="P:peptidoglycan biosynthetic process"/>
    <property type="evidence" value="ECO:0007669"/>
    <property type="project" value="UniProtKB-UniPathway"/>
</dbReference>
<proteinExistence type="predicted"/>
<dbReference type="Pfam" id="PF03734">
    <property type="entry name" value="YkuD"/>
    <property type="match status" value="1"/>
</dbReference>
<accession>A0A3B0ZR26</accession>
<sequence>MTYKITIKRSTEDGDLTFNAPGKNITTKCYWNLQKKIPSGTYIDCSATTMARKKNSKGTPREAIFLPNVSGFSGIFIHMGKPPYQKWSDGCIVIEESKMLEIYNAISPKDGHNVIVVIDD</sequence>
<evidence type="ECO:0000256" key="5">
    <source>
        <dbReference type="ARBA" id="ARBA00023316"/>
    </source>
</evidence>
<evidence type="ECO:0000259" key="6">
    <source>
        <dbReference type="Pfam" id="PF03734"/>
    </source>
</evidence>
<evidence type="ECO:0000256" key="2">
    <source>
        <dbReference type="ARBA" id="ARBA00022679"/>
    </source>
</evidence>
<dbReference type="AlphaFoldDB" id="A0A3B0ZR26"/>
<gene>
    <name evidence="7" type="ORF">MNBD_GAMMA19-1457</name>
</gene>
<feature type="domain" description="L,D-TPase catalytic" evidence="6">
    <location>
        <begin position="69"/>
        <end position="114"/>
    </location>
</feature>
<dbReference type="SUPFAM" id="SSF141523">
    <property type="entry name" value="L,D-transpeptidase catalytic domain-like"/>
    <property type="match status" value="1"/>
</dbReference>
<keyword evidence="4" id="KW-0573">Peptidoglycan synthesis</keyword>
<dbReference type="InterPro" id="IPR038063">
    <property type="entry name" value="Transpep_catalytic_dom"/>
</dbReference>
<reference evidence="7" key="1">
    <citation type="submission" date="2018-06" db="EMBL/GenBank/DDBJ databases">
        <authorList>
            <person name="Zhirakovskaya E."/>
        </authorList>
    </citation>
    <scope>NUCLEOTIDE SEQUENCE</scope>
</reference>
<evidence type="ECO:0000256" key="1">
    <source>
        <dbReference type="ARBA" id="ARBA00004752"/>
    </source>
</evidence>